<proteinExistence type="predicted"/>
<sequence>MPSPSRVLKLIALLLDYPSPDVRAESLALHALIRTAELPEARRDGLAALLDALCQGDLLDVQERYDSLFERGRALSLLLFEHVHGESRDRGQAMVDLLERYSAAGLAIDANELPDYLPLYLEFLALGDAEAARQGLVEVAHILALLAQRLAQRESLYAQAFEALLALAGVAPELAGQCYQAQQEAVDDSLEALDRAWEETPVSFTDPAAGCPSASPRRQPAGVEQPLQWVAQPVPQTHPRATR</sequence>
<name>A0A1G8DZL1_9PSED</name>
<dbReference type="EMBL" id="FNDS01000002">
    <property type="protein sequence ID" value="SDH63048.1"/>
    <property type="molecule type" value="Genomic_DNA"/>
</dbReference>
<dbReference type="Pfam" id="PF02613">
    <property type="entry name" value="Nitrate_red_del"/>
    <property type="match status" value="1"/>
</dbReference>
<dbReference type="Proteomes" id="UP000199636">
    <property type="component" value="Unassembled WGS sequence"/>
</dbReference>
<dbReference type="NCBIfam" id="TIGR00684">
    <property type="entry name" value="narJ"/>
    <property type="match status" value="1"/>
</dbReference>
<dbReference type="Gene3D" id="1.10.3480.10">
    <property type="entry name" value="TorD-like"/>
    <property type="match status" value="1"/>
</dbReference>
<dbReference type="InterPro" id="IPR020945">
    <property type="entry name" value="DMSO/NO3_reduct_chaperone"/>
</dbReference>
<keyword evidence="1" id="KW-0534">Nitrate assimilation</keyword>
<dbReference type="InterPro" id="IPR003765">
    <property type="entry name" value="NO3_reductase_chaperone_NarJ"/>
</dbReference>
<dbReference type="GO" id="GO:0016530">
    <property type="term" value="F:metallochaperone activity"/>
    <property type="evidence" value="ECO:0007669"/>
    <property type="project" value="TreeGrafter"/>
</dbReference>
<dbReference type="RefSeq" id="WP_090261514.1">
    <property type="nucleotide sequence ID" value="NZ_FNDS01000002.1"/>
</dbReference>
<dbReference type="SUPFAM" id="SSF89155">
    <property type="entry name" value="TorD-like"/>
    <property type="match status" value="1"/>
</dbReference>
<dbReference type="GO" id="GO:0051131">
    <property type="term" value="P:chaperone-mediated protein complex assembly"/>
    <property type="evidence" value="ECO:0007669"/>
    <property type="project" value="InterPro"/>
</dbReference>
<protein>
    <submittedName>
        <fullName evidence="3">Respiratory nitrate reductase chaperone NarJ</fullName>
    </submittedName>
</protein>
<gene>
    <name evidence="3" type="ORF">SAMN05216272_102250</name>
</gene>
<accession>A0A1G8DZL1</accession>
<evidence type="ECO:0000313" key="4">
    <source>
        <dbReference type="Proteomes" id="UP000199636"/>
    </source>
</evidence>
<dbReference type="AlphaFoldDB" id="A0A1G8DZL1"/>
<reference evidence="4" key="1">
    <citation type="submission" date="2016-10" db="EMBL/GenBank/DDBJ databases">
        <authorList>
            <person name="Varghese N."/>
            <person name="Submissions S."/>
        </authorList>
    </citation>
    <scope>NUCLEOTIDE SEQUENCE [LARGE SCALE GENOMIC DNA]</scope>
    <source>
        <strain evidence="4">CCM 7469</strain>
    </source>
</reference>
<organism evidence="3 4">
    <name type="scientific">Pseudomonas panipatensis</name>
    <dbReference type="NCBI Taxonomy" id="428992"/>
    <lineage>
        <taxon>Bacteria</taxon>
        <taxon>Pseudomonadati</taxon>
        <taxon>Pseudomonadota</taxon>
        <taxon>Gammaproteobacteria</taxon>
        <taxon>Pseudomonadales</taxon>
        <taxon>Pseudomonadaceae</taxon>
        <taxon>Pseudomonas</taxon>
    </lineage>
</organism>
<dbReference type="PANTHER" id="PTHR43680:SF2">
    <property type="entry name" value="NITRATE REDUCTASE MOLYBDENUM COFACTOR ASSEMBLY CHAPERONE NARJ"/>
    <property type="match status" value="1"/>
</dbReference>
<dbReference type="PANTHER" id="PTHR43680">
    <property type="entry name" value="NITRATE REDUCTASE MOLYBDENUM COFACTOR ASSEMBLY CHAPERONE"/>
    <property type="match status" value="1"/>
</dbReference>
<dbReference type="GO" id="GO:0042128">
    <property type="term" value="P:nitrate assimilation"/>
    <property type="evidence" value="ECO:0007669"/>
    <property type="project" value="UniProtKB-KW"/>
</dbReference>
<dbReference type="InterPro" id="IPR036411">
    <property type="entry name" value="TorD-like_sf"/>
</dbReference>
<dbReference type="STRING" id="428992.SAMN05216272_102250"/>
<evidence type="ECO:0000256" key="2">
    <source>
        <dbReference type="SAM" id="MobiDB-lite"/>
    </source>
</evidence>
<evidence type="ECO:0000256" key="1">
    <source>
        <dbReference type="ARBA" id="ARBA00023063"/>
    </source>
</evidence>
<evidence type="ECO:0000313" key="3">
    <source>
        <dbReference type="EMBL" id="SDH63048.1"/>
    </source>
</evidence>
<feature type="region of interest" description="Disordered" evidence="2">
    <location>
        <begin position="203"/>
        <end position="243"/>
    </location>
</feature>
<keyword evidence="4" id="KW-1185">Reference proteome</keyword>
<dbReference type="OrthoDB" id="8478585at2"/>
<dbReference type="GO" id="GO:0051082">
    <property type="term" value="F:unfolded protein binding"/>
    <property type="evidence" value="ECO:0007669"/>
    <property type="project" value="InterPro"/>
</dbReference>